<sequence>MITIFGATGMQGTSVIQHILNDPVLSKKFRIRGVTRDNSGPAAQKLLNQGIELVTKQANLNNPLTLPTTLLDTHTTFLATDYWTHQNPHTEYQQAKHVIDAAIVANVNHIIFSSLDSTIQQTDGKYQNVGHREGKAKAEEYLRLRLRLSGMKWTVLLGYSWAPS</sequence>
<keyword evidence="2" id="KW-1185">Reference proteome</keyword>
<comment type="caution">
    <text evidence="1">The sequence shown here is derived from an EMBL/GenBank/DDBJ whole genome shotgun (WGS) entry which is preliminary data.</text>
</comment>
<proteinExistence type="predicted"/>
<evidence type="ECO:0000313" key="2">
    <source>
        <dbReference type="Proteomes" id="UP001177260"/>
    </source>
</evidence>
<dbReference type="EMBL" id="JAOPJF010000003">
    <property type="protein sequence ID" value="KAK1149623.1"/>
    <property type="molecule type" value="Genomic_DNA"/>
</dbReference>
<gene>
    <name evidence="1" type="ORF">N8T08_005172</name>
</gene>
<organism evidence="1 2">
    <name type="scientific">Aspergillus melleus</name>
    <dbReference type="NCBI Taxonomy" id="138277"/>
    <lineage>
        <taxon>Eukaryota</taxon>
        <taxon>Fungi</taxon>
        <taxon>Dikarya</taxon>
        <taxon>Ascomycota</taxon>
        <taxon>Pezizomycotina</taxon>
        <taxon>Eurotiomycetes</taxon>
        <taxon>Eurotiomycetidae</taxon>
        <taxon>Eurotiales</taxon>
        <taxon>Aspergillaceae</taxon>
        <taxon>Aspergillus</taxon>
        <taxon>Aspergillus subgen. Circumdati</taxon>
    </lineage>
</organism>
<name>A0ACC3BFQ0_9EURO</name>
<reference evidence="1 2" key="1">
    <citation type="journal article" date="2023" name="ACS Omega">
        <title>Identification of the Neoaspergillic Acid Biosynthesis Gene Cluster by Establishing an In Vitro CRISPR-Ribonucleoprotein Genetic System in Aspergillus melleus.</title>
        <authorList>
            <person name="Yuan B."/>
            <person name="Grau M.F."/>
            <person name="Murata R.M."/>
            <person name="Torok T."/>
            <person name="Venkateswaran K."/>
            <person name="Stajich J.E."/>
            <person name="Wang C.C.C."/>
        </authorList>
    </citation>
    <scope>NUCLEOTIDE SEQUENCE [LARGE SCALE GENOMIC DNA]</scope>
    <source>
        <strain evidence="1 2">IMV 1140</strain>
    </source>
</reference>
<evidence type="ECO:0000313" key="1">
    <source>
        <dbReference type="EMBL" id="KAK1149623.1"/>
    </source>
</evidence>
<protein>
    <submittedName>
        <fullName evidence="1">Uncharacterized protein</fullName>
    </submittedName>
</protein>
<dbReference type="Proteomes" id="UP001177260">
    <property type="component" value="Unassembled WGS sequence"/>
</dbReference>
<accession>A0ACC3BFQ0</accession>